<keyword evidence="4" id="KW-1185">Reference proteome</keyword>
<evidence type="ECO:0000256" key="2">
    <source>
        <dbReference type="SAM" id="Phobius"/>
    </source>
</evidence>
<reference evidence="3 4" key="1">
    <citation type="submission" date="2015-07" db="EMBL/GenBank/DDBJ databases">
        <title>Genome sequence of Levilinea saccharolytica DSM 16555.</title>
        <authorList>
            <person name="Hemp J."/>
            <person name="Ward L.M."/>
            <person name="Pace L.A."/>
            <person name="Fischer W.W."/>
        </authorList>
    </citation>
    <scope>NUCLEOTIDE SEQUENCE [LARGE SCALE GENOMIC DNA]</scope>
    <source>
        <strain evidence="3 4">KIBI-1</strain>
    </source>
</reference>
<feature type="compositionally biased region" description="Low complexity" evidence="1">
    <location>
        <begin position="74"/>
        <end position="125"/>
    </location>
</feature>
<accession>A0A0P6XBQ8</accession>
<comment type="caution">
    <text evidence="3">The sequence shown here is derived from an EMBL/GenBank/DDBJ whole genome shotgun (WGS) entry which is preliminary data.</text>
</comment>
<name>A0A0P6XBQ8_9CHLR</name>
<keyword evidence="2" id="KW-0812">Transmembrane</keyword>
<gene>
    <name evidence="3" type="ORF">ADN01_15700</name>
</gene>
<dbReference type="RefSeq" id="WP_062417868.1">
    <property type="nucleotide sequence ID" value="NZ_DF967974.1"/>
</dbReference>
<protein>
    <submittedName>
        <fullName evidence="3">Uncharacterized protein</fullName>
    </submittedName>
</protein>
<feature type="compositionally biased region" description="Gly residues" evidence="1">
    <location>
        <begin position="126"/>
        <end position="141"/>
    </location>
</feature>
<dbReference type="EMBL" id="LGCM01000059">
    <property type="protein sequence ID" value="KPL77700.1"/>
    <property type="molecule type" value="Genomic_DNA"/>
</dbReference>
<feature type="compositionally biased region" description="Polar residues" evidence="1">
    <location>
        <begin position="38"/>
        <end position="53"/>
    </location>
</feature>
<sequence length="141" mass="14704">MRLRRAAPWFILGSIFILISLCGGCTSLLGLGGGSSSPAWNSGSEPTYSNPLPDSSAEEDSDSFWNWDDGDTGGWESNSDSGSWEWDSSDSGSDSGSWDWGGSDSGSWDSGGWDSSDSGSWDSGGWDSGGWDSGGSDSGSW</sequence>
<keyword evidence="2" id="KW-1133">Transmembrane helix</keyword>
<proteinExistence type="predicted"/>
<evidence type="ECO:0000256" key="1">
    <source>
        <dbReference type="SAM" id="MobiDB-lite"/>
    </source>
</evidence>
<evidence type="ECO:0000313" key="4">
    <source>
        <dbReference type="Proteomes" id="UP000050501"/>
    </source>
</evidence>
<feature type="region of interest" description="Disordered" evidence="1">
    <location>
        <begin position="34"/>
        <end position="141"/>
    </location>
</feature>
<feature type="transmembrane region" description="Helical" evidence="2">
    <location>
        <begin position="6"/>
        <end position="31"/>
    </location>
</feature>
<organism evidence="3 4">
    <name type="scientific">Levilinea saccharolytica</name>
    <dbReference type="NCBI Taxonomy" id="229921"/>
    <lineage>
        <taxon>Bacteria</taxon>
        <taxon>Bacillati</taxon>
        <taxon>Chloroflexota</taxon>
        <taxon>Anaerolineae</taxon>
        <taxon>Anaerolineales</taxon>
        <taxon>Anaerolineaceae</taxon>
        <taxon>Levilinea</taxon>
    </lineage>
</organism>
<dbReference type="Proteomes" id="UP000050501">
    <property type="component" value="Unassembled WGS sequence"/>
</dbReference>
<dbReference type="STRING" id="229921.ADN01_15700"/>
<keyword evidence="2" id="KW-0472">Membrane</keyword>
<evidence type="ECO:0000313" key="3">
    <source>
        <dbReference type="EMBL" id="KPL77700.1"/>
    </source>
</evidence>
<dbReference type="AlphaFoldDB" id="A0A0P6XBQ8"/>